<accession>A0A1G2HSH8</accession>
<dbReference type="Pfam" id="PF01370">
    <property type="entry name" value="Epimerase"/>
    <property type="match status" value="1"/>
</dbReference>
<dbReference type="Gene3D" id="3.40.50.720">
    <property type="entry name" value="NAD(P)-binding Rossmann-like Domain"/>
    <property type="match status" value="1"/>
</dbReference>
<reference evidence="2 3" key="1">
    <citation type="journal article" date="2016" name="Nat. Commun.">
        <title>Thousands of microbial genomes shed light on interconnected biogeochemical processes in an aquifer system.</title>
        <authorList>
            <person name="Anantharaman K."/>
            <person name="Brown C.T."/>
            <person name="Hug L.A."/>
            <person name="Sharon I."/>
            <person name="Castelle C.J."/>
            <person name="Probst A.J."/>
            <person name="Thomas B.C."/>
            <person name="Singh A."/>
            <person name="Wilkins M.J."/>
            <person name="Karaoz U."/>
            <person name="Brodie E.L."/>
            <person name="Williams K.H."/>
            <person name="Hubbard S.S."/>
            <person name="Banfield J.F."/>
        </authorList>
    </citation>
    <scope>NUCLEOTIDE SEQUENCE [LARGE SCALE GENOMIC DNA]</scope>
</reference>
<name>A0A1G2HSH8_9BACT</name>
<comment type="caution">
    <text evidence="2">The sequence shown here is derived from an EMBL/GenBank/DDBJ whole genome shotgun (WGS) entry which is preliminary data.</text>
</comment>
<evidence type="ECO:0000313" key="2">
    <source>
        <dbReference type="EMBL" id="OGZ65403.1"/>
    </source>
</evidence>
<evidence type="ECO:0000313" key="3">
    <source>
        <dbReference type="Proteomes" id="UP000178774"/>
    </source>
</evidence>
<evidence type="ECO:0000259" key="1">
    <source>
        <dbReference type="Pfam" id="PF01370"/>
    </source>
</evidence>
<dbReference type="Proteomes" id="UP000178774">
    <property type="component" value="Unassembled WGS sequence"/>
</dbReference>
<dbReference type="InterPro" id="IPR001509">
    <property type="entry name" value="Epimerase_deHydtase"/>
</dbReference>
<dbReference type="InterPro" id="IPR036291">
    <property type="entry name" value="NAD(P)-bd_dom_sf"/>
</dbReference>
<dbReference type="PANTHER" id="PTHR43245">
    <property type="entry name" value="BIFUNCTIONAL POLYMYXIN RESISTANCE PROTEIN ARNA"/>
    <property type="match status" value="1"/>
</dbReference>
<dbReference type="PANTHER" id="PTHR43245:SF53">
    <property type="entry name" value="EPIMERASE-RELATED"/>
    <property type="match status" value="1"/>
</dbReference>
<feature type="domain" description="NAD-dependent epimerase/dehydratase" evidence="1">
    <location>
        <begin position="8"/>
        <end position="242"/>
    </location>
</feature>
<protein>
    <recommendedName>
        <fullName evidence="1">NAD-dependent epimerase/dehydratase domain-containing protein</fullName>
    </recommendedName>
</protein>
<dbReference type="SUPFAM" id="SSF51735">
    <property type="entry name" value="NAD(P)-binding Rossmann-fold domains"/>
    <property type="match status" value="1"/>
</dbReference>
<dbReference type="InterPro" id="IPR050177">
    <property type="entry name" value="Lipid_A_modif_metabolic_enz"/>
</dbReference>
<dbReference type="AlphaFoldDB" id="A0A1G2HSH8"/>
<gene>
    <name evidence="2" type="ORF">A2822_02730</name>
</gene>
<sequence length="325" mass="35954">MSTDYKKVLITGGAGFIGSHIAKKLLEKGFSIRLFDLNFANQEILWQKLGIFGSVEKITGDILDKEALGKAVQGCDFVIHAAAMLGVKNTEEHKLECLNANLLGTINVLDACVKGNIKRLVFTSSSEVYGEALNPPIVETSPRSPVSPYGVSKLASEEYIKAYNQKYGLEFSVVRFFNVYGPGQVAQFVMPRFIKNVRQGESPVLYGDGLQVRAFCFVEDAVEGVYKVLNQPAAKNEIFNIGNDAEPITMKELAQKVIAVSGKDIKPVLVPMQDSDREVSREIVKRIPSVQKARQVLGYEPKVSVDEGIKKTMEIDYIIDNWTKP</sequence>
<proteinExistence type="predicted"/>
<organism evidence="2 3">
    <name type="scientific">Candidatus Staskawiczbacteria bacterium RIFCSPHIGHO2_01_FULL_41_41</name>
    <dbReference type="NCBI Taxonomy" id="1802203"/>
    <lineage>
        <taxon>Bacteria</taxon>
        <taxon>Candidatus Staskawicziibacteriota</taxon>
    </lineage>
</organism>
<dbReference type="EMBL" id="MHOP01000023">
    <property type="protein sequence ID" value="OGZ65403.1"/>
    <property type="molecule type" value="Genomic_DNA"/>
</dbReference>